<protein>
    <submittedName>
        <fullName evidence="3">Secretory lipase-like protein 1</fullName>
    </submittedName>
</protein>
<dbReference type="PANTHER" id="PTHR34853">
    <property type="match status" value="1"/>
</dbReference>
<dbReference type="GO" id="GO:0004806">
    <property type="term" value="F:triacylglycerol lipase activity"/>
    <property type="evidence" value="ECO:0007669"/>
    <property type="project" value="UniProtKB-UniRule"/>
</dbReference>
<reference evidence="3 4" key="1">
    <citation type="submission" date="2016-04" db="EMBL/GenBank/DDBJ databases">
        <title>A degradative enzymes factory behind the ericoid mycorrhizal symbiosis.</title>
        <authorList>
            <consortium name="DOE Joint Genome Institute"/>
            <person name="Martino E."/>
            <person name="Morin E."/>
            <person name="Grelet G."/>
            <person name="Kuo A."/>
            <person name="Kohler A."/>
            <person name="Daghino S."/>
            <person name="Barry K."/>
            <person name="Choi C."/>
            <person name="Cichocki N."/>
            <person name="Clum A."/>
            <person name="Copeland A."/>
            <person name="Hainaut M."/>
            <person name="Haridas S."/>
            <person name="Labutti K."/>
            <person name="Lindquist E."/>
            <person name="Lipzen A."/>
            <person name="Khouja H.-R."/>
            <person name="Murat C."/>
            <person name="Ohm R."/>
            <person name="Olson A."/>
            <person name="Spatafora J."/>
            <person name="Veneault-Fourrey C."/>
            <person name="Henrissat B."/>
            <person name="Grigoriev I."/>
            <person name="Martin F."/>
            <person name="Perotto S."/>
        </authorList>
    </citation>
    <scope>NUCLEOTIDE SEQUENCE [LARGE SCALE GENOMIC DNA]</scope>
    <source>
        <strain evidence="3 4">F</strain>
    </source>
</reference>
<dbReference type="Gene3D" id="1.10.260.130">
    <property type="match status" value="1"/>
</dbReference>
<dbReference type="Pfam" id="PF03583">
    <property type="entry name" value="LIP"/>
    <property type="match status" value="1"/>
</dbReference>
<keyword evidence="4" id="KW-1185">Reference proteome</keyword>
<dbReference type="SUPFAM" id="SSF53474">
    <property type="entry name" value="alpha/beta-Hydrolases"/>
    <property type="match status" value="1"/>
</dbReference>
<dbReference type="InterPro" id="IPR029058">
    <property type="entry name" value="AB_hydrolase_fold"/>
</dbReference>
<sequence>MKFLRTLLGIVLLKVALTIAVPIALNIYPRATPLPPTEDPFYTPPVGLDDVKPGTILRSRTIGELSFQGIVPFTAKASYQLMFRTTDSLGNASAAVTTIVVPENANTSRVLSYQFAEDAAWLNCAPSYVVQLDSNPENFGSNGIETLFIIAALDQGWIVNLPDYEGLQSAFTSGLQAGQATLDSVRAAISSGDLTSISSEAEYQMWGYSGGSLASEWAAELQPSYAPELDFKGVALGGLVPNVTSILLTINKSLFAGLVPPGILGLGNAYPELEAYLNEHLINSTASTFRKSLSQCLAEDITTYAGQDMFSYFDDGEATLLSPIPQGVLQATGLMGTHGTPQMPVYAYKAIGDEISPIADTDALITKLCAQGANIQYVRDVLGEHASEGITGSGDAFGFLVDRFNGVPVTPGCTTTDVLSDILNGPGLVYLGTEVVDTLVAILGLPVGDYID</sequence>
<dbReference type="Proteomes" id="UP000235786">
    <property type="component" value="Unassembled WGS sequence"/>
</dbReference>
<proteinExistence type="inferred from homology"/>
<dbReference type="PANTHER" id="PTHR34853:SF5">
    <property type="entry name" value="LIP-DOMAIN-CONTAINING PROTEIN-RELATED"/>
    <property type="match status" value="1"/>
</dbReference>
<keyword evidence="1" id="KW-0378">Hydrolase</keyword>
<organism evidence="3 4">
    <name type="scientific">Hyaloscypha variabilis (strain UAMH 11265 / GT02V1 / F)</name>
    <name type="common">Meliniomyces variabilis</name>
    <dbReference type="NCBI Taxonomy" id="1149755"/>
    <lineage>
        <taxon>Eukaryota</taxon>
        <taxon>Fungi</taxon>
        <taxon>Dikarya</taxon>
        <taxon>Ascomycota</taxon>
        <taxon>Pezizomycotina</taxon>
        <taxon>Leotiomycetes</taxon>
        <taxon>Helotiales</taxon>
        <taxon>Hyaloscyphaceae</taxon>
        <taxon>Hyaloscypha</taxon>
        <taxon>Hyaloscypha variabilis</taxon>
    </lineage>
</organism>
<dbReference type="OrthoDB" id="2373480at2759"/>
<dbReference type="GO" id="GO:0016042">
    <property type="term" value="P:lipid catabolic process"/>
    <property type="evidence" value="ECO:0007669"/>
    <property type="project" value="UniProtKB-UniRule"/>
</dbReference>
<name>A0A2J6R3N7_HYAVF</name>
<accession>A0A2J6R3N7</accession>
<dbReference type="AlphaFoldDB" id="A0A2J6R3N7"/>
<gene>
    <name evidence="3" type="ORF">L207DRAFT_439843</name>
</gene>
<dbReference type="InterPro" id="IPR005152">
    <property type="entry name" value="Lipase_secreted"/>
</dbReference>
<dbReference type="PIRSF" id="PIRSF029171">
    <property type="entry name" value="Esterase_LipA"/>
    <property type="match status" value="1"/>
</dbReference>
<comment type="similarity">
    <text evidence="2">Belongs to the AB hydrolase superfamily. Lipase family.</text>
</comment>
<dbReference type="EMBL" id="KZ613957">
    <property type="protein sequence ID" value="PMD33150.1"/>
    <property type="molecule type" value="Genomic_DNA"/>
</dbReference>
<evidence type="ECO:0000256" key="1">
    <source>
        <dbReference type="ARBA" id="ARBA00022801"/>
    </source>
</evidence>
<evidence type="ECO:0000313" key="4">
    <source>
        <dbReference type="Proteomes" id="UP000235786"/>
    </source>
</evidence>
<evidence type="ECO:0000256" key="2">
    <source>
        <dbReference type="PIRNR" id="PIRNR029171"/>
    </source>
</evidence>
<dbReference type="Gene3D" id="3.40.50.1820">
    <property type="entry name" value="alpha/beta hydrolase"/>
    <property type="match status" value="1"/>
</dbReference>
<evidence type="ECO:0000313" key="3">
    <source>
        <dbReference type="EMBL" id="PMD33150.1"/>
    </source>
</evidence>